<evidence type="ECO:0000313" key="2">
    <source>
        <dbReference type="Proteomes" id="UP000824782"/>
    </source>
</evidence>
<proteinExistence type="predicted"/>
<sequence length="96" mass="11113">MQEKYTKPKEDKELSAAEKMMLSFHEEQEILPDTFLANFPSLIKVDIHKKVTDPSVAKGMMACLLSSLKANGEYKRRDCTAVCFIYWQHGYYESKT</sequence>
<organism evidence="1 2">
    <name type="scientific">Engystomops pustulosus</name>
    <name type="common">Tungara frog</name>
    <name type="synonym">Physalaemus pustulosus</name>
    <dbReference type="NCBI Taxonomy" id="76066"/>
    <lineage>
        <taxon>Eukaryota</taxon>
        <taxon>Metazoa</taxon>
        <taxon>Chordata</taxon>
        <taxon>Craniata</taxon>
        <taxon>Vertebrata</taxon>
        <taxon>Euteleostomi</taxon>
        <taxon>Amphibia</taxon>
        <taxon>Batrachia</taxon>
        <taxon>Anura</taxon>
        <taxon>Neobatrachia</taxon>
        <taxon>Hyloidea</taxon>
        <taxon>Leptodactylidae</taxon>
        <taxon>Leiuperinae</taxon>
        <taxon>Engystomops</taxon>
    </lineage>
</organism>
<dbReference type="GO" id="GO:0009100">
    <property type="term" value="P:glycoprotein metabolic process"/>
    <property type="evidence" value="ECO:0007669"/>
    <property type="project" value="TreeGrafter"/>
</dbReference>
<dbReference type="AlphaFoldDB" id="A0AAV6YIS1"/>
<dbReference type="InterPro" id="IPR051822">
    <property type="entry name" value="Glycosyl_Hydrolase_84"/>
</dbReference>
<evidence type="ECO:0000313" key="1">
    <source>
        <dbReference type="EMBL" id="KAG8535154.1"/>
    </source>
</evidence>
<dbReference type="PANTHER" id="PTHR13170">
    <property type="entry name" value="O-GLCNACASE"/>
    <property type="match status" value="1"/>
</dbReference>
<dbReference type="Proteomes" id="UP000824782">
    <property type="component" value="Unassembled WGS sequence"/>
</dbReference>
<dbReference type="Gene3D" id="3.40.630.30">
    <property type="match status" value="1"/>
</dbReference>
<protein>
    <submittedName>
        <fullName evidence="1">Uncharacterized protein</fullName>
    </submittedName>
</protein>
<reference evidence="1" key="1">
    <citation type="thesis" date="2020" institute="ProQuest LLC" country="789 East Eisenhower Parkway, Ann Arbor, MI, USA">
        <title>Comparative Genomics and Chromosome Evolution.</title>
        <authorList>
            <person name="Mudd A.B."/>
        </authorList>
    </citation>
    <scope>NUCLEOTIDE SEQUENCE</scope>
    <source>
        <strain evidence="1">237g6f4</strain>
        <tissue evidence="1">Blood</tissue>
    </source>
</reference>
<comment type="caution">
    <text evidence="1">The sequence shown here is derived from an EMBL/GenBank/DDBJ whole genome shotgun (WGS) entry which is preliminary data.</text>
</comment>
<gene>
    <name evidence="1" type="ORF">GDO81_029312</name>
</gene>
<dbReference type="EMBL" id="WNYA01076861">
    <property type="protein sequence ID" value="KAG8535154.1"/>
    <property type="molecule type" value="Genomic_DNA"/>
</dbReference>
<name>A0AAV6YIS1_ENGPU</name>
<dbReference type="GO" id="GO:0016231">
    <property type="term" value="F:beta-N-acetylglucosaminidase activity"/>
    <property type="evidence" value="ECO:0007669"/>
    <property type="project" value="TreeGrafter"/>
</dbReference>
<accession>A0AAV6YIS1</accession>
<keyword evidence="2" id="KW-1185">Reference proteome</keyword>
<dbReference type="PANTHER" id="PTHR13170:SF16">
    <property type="entry name" value="PROTEIN O-GLCNACASE"/>
    <property type="match status" value="1"/>
</dbReference>